<evidence type="ECO:0000313" key="2">
    <source>
        <dbReference type="WBParaSite" id="PEQ_0000827701-mRNA-1"/>
    </source>
</evidence>
<dbReference type="AlphaFoldDB" id="A0A914RPJ7"/>
<keyword evidence="1" id="KW-1185">Reference proteome</keyword>
<accession>A0A914RPJ7</accession>
<sequence>MQCSPVAGLSIISTADGANVPLLEFALGPKIIPFQRGLELSRSTTCKRKSSTVINSTLFRNQ</sequence>
<protein>
    <submittedName>
        <fullName evidence="2">Uncharacterized protein</fullName>
    </submittedName>
</protein>
<proteinExistence type="predicted"/>
<evidence type="ECO:0000313" key="1">
    <source>
        <dbReference type="Proteomes" id="UP000887564"/>
    </source>
</evidence>
<dbReference type="Proteomes" id="UP000887564">
    <property type="component" value="Unplaced"/>
</dbReference>
<name>A0A914RPJ7_PAREQ</name>
<dbReference type="WBParaSite" id="PEQ_0000827701-mRNA-1">
    <property type="protein sequence ID" value="PEQ_0000827701-mRNA-1"/>
    <property type="gene ID" value="PEQ_0000827701"/>
</dbReference>
<reference evidence="2" key="1">
    <citation type="submission" date="2022-11" db="UniProtKB">
        <authorList>
            <consortium name="WormBaseParasite"/>
        </authorList>
    </citation>
    <scope>IDENTIFICATION</scope>
</reference>
<organism evidence="1 2">
    <name type="scientific">Parascaris equorum</name>
    <name type="common">Equine roundworm</name>
    <dbReference type="NCBI Taxonomy" id="6256"/>
    <lineage>
        <taxon>Eukaryota</taxon>
        <taxon>Metazoa</taxon>
        <taxon>Ecdysozoa</taxon>
        <taxon>Nematoda</taxon>
        <taxon>Chromadorea</taxon>
        <taxon>Rhabditida</taxon>
        <taxon>Spirurina</taxon>
        <taxon>Ascaridomorpha</taxon>
        <taxon>Ascaridoidea</taxon>
        <taxon>Ascarididae</taxon>
        <taxon>Parascaris</taxon>
    </lineage>
</organism>